<gene>
    <name evidence="2" type="ordered locus">DEHA2F19404g</name>
</gene>
<dbReference type="KEGG" id="dha:DEHA2F19404g"/>
<organism evidence="2 3">
    <name type="scientific">Debaryomyces hansenii (strain ATCC 36239 / CBS 767 / BCRC 21394 / JCM 1990 / NBRC 0083 / IGC 2968)</name>
    <name type="common">Yeast</name>
    <name type="synonym">Torulaspora hansenii</name>
    <dbReference type="NCBI Taxonomy" id="284592"/>
    <lineage>
        <taxon>Eukaryota</taxon>
        <taxon>Fungi</taxon>
        <taxon>Dikarya</taxon>
        <taxon>Ascomycota</taxon>
        <taxon>Saccharomycotina</taxon>
        <taxon>Pichiomycetes</taxon>
        <taxon>Debaryomycetaceae</taxon>
        <taxon>Debaryomyces</taxon>
    </lineage>
</organism>
<dbReference type="Proteomes" id="UP000000599">
    <property type="component" value="Chromosome F"/>
</dbReference>
<name>Q6BKT3_DEBHA</name>
<dbReference type="InParanoid" id="Q6BKT3"/>
<evidence type="ECO:0000313" key="3">
    <source>
        <dbReference type="Proteomes" id="UP000000599"/>
    </source>
</evidence>
<protein>
    <submittedName>
        <fullName evidence="2">DEHA2F19404p</fullName>
    </submittedName>
</protein>
<dbReference type="AlphaFoldDB" id="Q6BKT3"/>
<keyword evidence="3" id="KW-1185">Reference proteome</keyword>
<dbReference type="HOGENOM" id="CLU_599945_0_0_1"/>
<dbReference type="RefSeq" id="XP_461188.2">
    <property type="nucleotide sequence ID" value="XM_461188.1"/>
</dbReference>
<dbReference type="VEuPathDB" id="FungiDB:DEHA2F19404g"/>
<dbReference type="Gene3D" id="2.40.50.140">
    <property type="entry name" value="Nucleic acid-binding proteins"/>
    <property type="match status" value="1"/>
</dbReference>
<dbReference type="OrthoDB" id="4020641at2759"/>
<dbReference type="OMA" id="RRDYIGM"/>
<dbReference type="InterPro" id="IPR012340">
    <property type="entry name" value="NA-bd_OB-fold"/>
</dbReference>
<dbReference type="eggNOG" id="ENOG502RQC0">
    <property type="taxonomic scope" value="Eukaryota"/>
</dbReference>
<evidence type="ECO:0000256" key="1">
    <source>
        <dbReference type="SAM" id="MobiDB-lite"/>
    </source>
</evidence>
<dbReference type="EMBL" id="CR382138">
    <property type="protein sequence ID" value="CAG89576.2"/>
    <property type="molecule type" value="Genomic_DNA"/>
</dbReference>
<dbReference type="SUPFAM" id="SSF50249">
    <property type="entry name" value="Nucleic acid-binding proteins"/>
    <property type="match status" value="1"/>
</dbReference>
<proteinExistence type="predicted"/>
<feature type="region of interest" description="Disordered" evidence="1">
    <location>
        <begin position="193"/>
        <end position="227"/>
    </location>
</feature>
<evidence type="ECO:0000313" key="2">
    <source>
        <dbReference type="EMBL" id="CAG89576.2"/>
    </source>
</evidence>
<accession>Q6BKT3</accession>
<dbReference type="GeneID" id="2903311"/>
<sequence length="456" mass="52080">MSQSAYQSTIEDLPDITTSTNVTVSKEIFGLGLFINIAATGPCRLYVTDFTANPRVVNSFLDSFLVDEFEIPTERIFLIDVYKEKLKGLIDEYERRYREPLLENDVRPPFRISDKICIVKATVVLKKFNNILEGRARSVRLVNEGDFKSSENLQKLYANICKLPKEFFKENLTRAKTVIPSVYLEPVLASLGDKNSNINGNSDTSTNPKSNVNSNTGSVINDSQPRQTYVKTEEVTENMIPDTLFPNDYVDTAHQSLDADIQQRENEMDYENNSFPNPAHGAFSHGYSQQGHSQRELSQQAYYSLKQLNDYHSYGIDNEVYRVRGKILGCNPSDWSQVCIKKYEHDSFKNKVVLSDPYMRNLEIILCDQIPLNSQEEVLLDSDNSITIVLDQEQIAQALNTEAIESAYTIISKLNKKSFTNEILEFELYKKSVHINAKNQFLIWSARNVSFDVIMK</sequence>
<reference evidence="2 3" key="1">
    <citation type="journal article" date="2004" name="Nature">
        <title>Genome evolution in yeasts.</title>
        <authorList>
            <consortium name="Genolevures"/>
            <person name="Dujon B."/>
            <person name="Sherman D."/>
            <person name="Fischer G."/>
            <person name="Durrens P."/>
            <person name="Casaregola S."/>
            <person name="Lafontaine I."/>
            <person name="de Montigny J."/>
            <person name="Marck C."/>
            <person name="Neuveglise C."/>
            <person name="Talla E."/>
            <person name="Goffard N."/>
            <person name="Frangeul L."/>
            <person name="Aigle M."/>
            <person name="Anthouard V."/>
            <person name="Babour A."/>
            <person name="Barbe V."/>
            <person name="Barnay S."/>
            <person name="Blanchin S."/>
            <person name="Beckerich J.M."/>
            <person name="Beyne E."/>
            <person name="Bleykasten C."/>
            <person name="Boisrame A."/>
            <person name="Boyer J."/>
            <person name="Cattolico L."/>
            <person name="Confanioleri F."/>
            <person name="de Daruvar A."/>
            <person name="Despons L."/>
            <person name="Fabre E."/>
            <person name="Fairhead C."/>
            <person name="Ferry-Dumazet H."/>
            <person name="Groppi A."/>
            <person name="Hantraye F."/>
            <person name="Hennequin C."/>
            <person name="Jauniaux N."/>
            <person name="Joyet P."/>
            <person name="Kachouri R."/>
            <person name="Kerrest A."/>
            <person name="Koszul R."/>
            <person name="Lemaire M."/>
            <person name="Lesur I."/>
            <person name="Ma L."/>
            <person name="Muller H."/>
            <person name="Nicaud J.M."/>
            <person name="Nikolski M."/>
            <person name="Oztas S."/>
            <person name="Ozier-Kalogeropoulos O."/>
            <person name="Pellenz S."/>
            <person name="Potier S."/>
            <person name="Richard G.F."/>
            <person name="Straub M.L."/>
            <person name="Suleau A."/>
            <person name="Swennene D."/>
            <person name="Tekaia F."/>
            <person name="Wesolowski-Louvel M."/>
            <person name="Westhof E."/>
            <person name="Wirth B."/>
            <person name="Zeniou-Meyer M."/>
            <person name="Zivanovic I."/>
            <person name="Bolotin-Fukuhara M."/>
            <person name="Thierry A."/>
            <person name="Bouchier C."/>
            <person name="Caudron B."/>
            <person name="Scarpelli C."/>
            <person name="Gaillardin C."/>
            <person name="Weissenbach J."/>
            <person name="Wincker P."/>
            <person name="Souciet J.L."/>
        </authorList>
    </citation>
    <scope>NUCLEOTIDE SEQUENCE [LARGE SCALE GENOMIC DNA]</scope>
    <source>
        <strain evidence="3">ATCC 36239 / CBS 767 / BCRC 21394 / JCM 1990 / NBRC 0083 / IGC 2968</strain>
    </source>
</reference>